<keyword evidence="5" id="KW-0378">Hydrolase</keyword>
<keyword evidence="8" id="KW-0472">Membrane</keyword>
<evidence type="ECO:0000259" key="13">
    <source>
        <dbReference type="PROSITE" id="PS50056"/>
    </source>
</evidence>
<evidence type="ECO:0000256" key="7">
    <source>
        <dbReference type="ARBA" id="ARBA00022989"/>
    </source>
</evidence>
<dbReference type="GO" id="GO:0004725">
    <property type="term" value="F:protein tyrosine phosphatase activity"/>
    <property type="evidence" value="ECO:0007669"/>
    <property type="project" value="UniProtKB-EC"/>
</dbReference>
<evidence type="ECO:0000256" key="3">
    <source>
        <dbReference type="ARBA" id="ARBA00022692"/>
    </source>
</evidence>
<evidence type="ECO:0000256" key="11">
    <source>
        <dbReference type="SAM" id="SignalP"/>
    </source>
</evidence>
<comment type="caution">
    <text evidence="14">The sequence shown here is derived from an EMBL/GenBank/DDBJ whole genome shotgun (WGS) entry which is preliminary data.</text>
</comment>
<reference evidence="14" key="1">
    <citation type="submission" date="2023-07" db="EMBL/GenBank/DDBJ databases">
        <title>Chromosome-level genome assembly of Artemia franciscana.</title>
        <authorList>
            <person name="Jo E."/>
        </authorList>
    </citation>
    <scope>NUCLEOTIDE SEQUENCE</scope>
    <source>
        <tissue evidence="14">Whole body</tissue>
    </source>
</reference>
<evidence type="ECO:0000256" key="9">
    <source>
        <dbReference type="ARBA" id="ARBA00023180"/>
    </source>
</evidence>
<evidence type="ECO:0000259" key="12">
    <source>
        <dbReference type="PROSITE" id="PS50055"/>
    </source>
</evidence>
<dbReference type="PRINTS" id="PR00700">
    <property type="entry name" value="PRTYPHPHTASE"/>
</dbReference>
<keyword evidence="7" id="KW-1133">Transmembrane helix</keyword>
<dbReference type="GO" id="GO:0048666">
    <property type="term" value="P:neuron development"/>
    <property type="evidence" value="ECO:0007669"/>
    <property type="project" value="UniProtKB-ARBA"/>
</dbReference>
<dbReference type="InterPro" id="IPR050713">
    <property type="entry name" value="RTP_Phos/Ushers"/>
</dbReference>
<dbReference type="PANTHER" id="PTHR46957:SF3">
    <property type="entry name" value="CYTOKINE RECEPTOR"/>
    <property type="match status" value="1"/>
</dbReference>
<dbReference type="GO" id="GO:0016020">
    <property type="term" value="C:membrane"/>
    <property type="evidence" value="ECO:0007669"/>
    <property type="project" value="UniProtKB-SubCell"/>
</dbReference>
<dbReference type="InterPro" id="IPR000242">
    <property type="entry name" value="PTP_cat"/>
</dbReference>
<dbReference type="SUPFAM" id="SSF52799">
    <property type="entry name" value="(Phosphotyrosine protein) phosphatases II"/>
    <property type="match status" value="1"/>
</dbReference>
<keyword evidence="3" id="KW-0812">Transmembrane</keyword>
<feature type="chain" id="PRO_5041708237" description="protein-tyrosine-phosphatase" evidence="11">
    <location>
        <begin position="21"/>
        <end position="382"/>
    </location>
</feature>
<feature type="signal peptide" evidence="11">
    <location>
        <begin position="1"/>
        <end position="20"/>
    </location>
</feature>
<comment type="catalytic activity">
    <reaction evidence="10">
        <text>O-phospho-L-tyrosyl-[protein] + H2O = L-tyrosyl-[protein] + phosphate</text>
        <dbReference type="Rhea" id="RHEA:10684"/>
        <dbReference type="Rhea" id="RHEA-COMP:10136"/>
        <dbReference type="Rhea" id="RHEA-COMP:20101"/>
        <dbReference type="ChEBI" id="CHEBI:15377"/>
        <dbReference type="ChEBI" id="CHEBI:43474"/>
        <dbReference type="ChEBI" id="CHEBI:46858"/>
        <dbReference type="ChEBI" id="CHEBI:61978"/>
        <dbReference type="EC" id="3.1.3.48"/>
    </reaction>
</comment>
<dbReference type="InterPro" id="IPR003595">
    <property type="entry name" value="Tyr_Pase_cat"/>
</dbReference>
<keyword evidence="6" id="KW-0904">Protein phosphatase</keyword>
<dbReference type="CDD" id="cd14548">
    <property type="entry name" value="R3-PTPc"/>
    <property type="match status" value="1"/>
</dbReference>
<evidence type="ECO:0000256" key="2">
    <source>
        <dbReference type="ARBA" id="ARBA00013064"/>
    </source>
</evidence>
<dbReference type="AlphaFoldDB" id="A0AA88L011"/>
<protein>
    <recommendedName>
        <fullName evidence="2">protein-tyrosine-phosphatase</fullName>
        <ecNumber evidence="2">3.1.3.48</ecNumber>
    </recommendedName>
</protein>
<dbReference type="SMART" id="SM00404">
    <property type="entry name" value="PTPc_motif"/>
    <property type="match status" value="1"/>
</dbReference>
<evidence type="ECO:0000256" key="6">
    <source>
        <dbReference type="ARBA" id="ARBA00022912"/>
    </source>
</evidence>
<feature type="domain" description="Tyrosine specific protein phosphatases" evidence="13">
    <location>
        <begin position="240"/>
        <end position="323"/>
    </location>
</feature>
<name>A0AA88L011_ARTSF</name>
<sequence>MLLIMLVVFVVLIRQRQCPAGCLSKNKSVRHADGLSMADSIIPSSRPVKLKDFAEHYRIMSADSDFRFSIEYEELKNVGRDQPCIAADLPCNRPKNRFTNILPYDHSRLKLQPTDDEEGSDYINANYVPGFNSKREFIVTQGPLHSTRDDFWRMCWESGTRAIVMLTRCVEKGREKCDRYWPYDMEPVLYGDIQVVILNESHFPDWTISEFRMSRGDVSRVIRHFHFTTWPDFGVPEPPTTLVRFVRAFRDRVGPESKPIVVHCRYSPTYKQLGAGVGRSGTLIALDRGLQHIRVHDYLDIYGVVYEMRLERGYMVQTEQQYVCIYQCILSVLEGRVNDQEPPLQPLTPRELHDNHAYEGELRDNHGCEGESSFFSRFDYSG</sequence>
<dbReference type="PROSITE" id="PS50055">
    <property type="entry name" value="TYR_PHOSPHATASE_PTP"/>
    <property type="match status" value="1"/>
</dbReference>
<evidence type="ECO:0000256" key="5">
    <source>
        <dbReference type="ARBA" id="ARBA00022801"/>
    </source>
</evidence>
<evidence type="ECO:0000313" key="14">
    <source>
        <dbReference type="EMBL" id="KAK2713833.1"/>
    </source>
</evidence>
<keyword evidence="15" id="KW-1185">Reference proteome</keyword>
<organism evidence="14 15">
    <name type="scientific">Artemia franciscana</name>
    <name type="common">Brine shrimp</name>
    <name type="synonym">Artemia sanfranciscana</name>
    <dbReference type="NCBI Taxonomy" id="6661"/>
    <lineage>
        <taxon>Eukaryota</taxon>
        <taxon>Metazoa</taxon>
        <taxon>Ecdysozoa</taxon>
        <taxon>Arthropoda</taxon>
        <taxon>Crustacea</taxon>
        <taxon>Branchiopoda</taxon>
        <taxon>Anostraca</taxon>
        <taxon>Artemiidae</taxon>
        <taxon>Artemia</taxon>
    </lineage>
</organism>
<evidence type="ECO:0000256" key="1">
    <source>
        <dbReference type="ARBA" id="ARBA00004479"/>
    </source>
</evidence>
<dbReference type="FunFam" id="3.90.190.10:FF:000009">
    <property type="entry name" value="Receptor-type tyrosine-protein phosphatase beta"/>
    <property type="match status" value="1"/>
</dbReference>
<evidence type="ECO:0000256" key="10">
    <source>
        <dbReference type="ARBA" id="ARBA00051722"/>
    </source>
</evidence>
<keyword evidence="9" id="KW-0325">Glycoprotein</keyword>
<dbReference type="InterPro" id="IPR000387">
    <property type="entry name" value="Tyr_Pase_dom"/>
</dbReference>
<evidence type="ECO:0000256" key="4">
    <source>
        <dbReference type="ARBA" id="ARBA00022729"/>
    </source>
</evidence>
<proteinExistence type="predicted"/>
<accession>A0AA88L011</accession>
<dbReference type="EC" id="3.1.3.48" evidence="2"/>
<feature type="domain" description="Tyrosine-protein phosphatase" evidence="12">
    <location>
        <begin position="68"/>
        <end position="332"/>
    </location>
</feature>
<gene>
    <name evidence="14" type="ORF">QYM36_009647</name>
</gene>
<evidence type="ECO:0000256" key="8">
    <source>
        <dbReference type="ARBA" id="ARBA00023136"/>
    </source>
</evidence>
<dbReference type="SMART" id="SM00194">
    <property type="entry name" value="PTPc"/>
    <property type="match status" value="1"/>
</dbReference>
<dbReference type="InterPro" id="IPR029021">
    <property type="entry name" value="Prot-tyrosine_phosphatase-like"/>
</dbReference>
<dbReference type="Proteomes" id="UP001187531">
    <property type="component" value="Unassembled WGS sequence"/>
</dbReference>
<evidence type="ECO:0000313" key="15">
    <source>
        <dbReference type="Proteomes" id="UP001187531"/>
    </source>
</evidence>
<dbReference type="EMBL" id="JAVRJZ010000014">
    <property type="protein sequence ID" value="KAK2713833.1"/>
    <property type="molecule type" value="Genomic_DNA"/>
</dbReference>
<dbReference type="PROSITE" id="PS50056">
    <property type="entry name" value="TYR_PHOSPHATASE_2"/>
    <property type="match status" value="1"/>
</dbReference>
<dbReference type="Pfam" id="PF00102">
    <property type="entry name" value="Y_phosphatase"/>
    <property type="match status" value="1"/>
</dbReference>
<dbReference type="PANTHER" id="PTHR46957">
    <property type="entry name" value="CYTOKINE RECEPTOR"/>
    <property type="match status" value="1"/>
</dbReference>
<dbReference type="Gene3D" id="3.90.190.10">
    <property type="entry name" value="Protein tyrosine phosphatase superfamily"/>
    <property type="match status" value="1"/>
</dbReference>
<comment type="subcellular location">
    <subcellularLocation>
        <location evidence="1">Membrane</location>
        <topology evidence="1">Single-pass type I membrane protein</topology>
    </subcellularLocation>
</comment>
<keyword evidence="4 11" id="KW-0732">Signal</keyword>